<evidence type="ECO:0000256" key="1">
    <source>
        <dbReference type="SAM" id="Phobius"/>
    </source>
</evidence>
<evidence type="ECO:0000313" key="3">
    <source>
        <dbReference type="Proteomes" id="UP000295718"/>
    </source>
</evidence>
<evidence type="ECO:0000313" key="2">
    <source>
        <dbReference type="EMBL" id="TCL59882.1"/>
    </source>
</evidence>
<dbReference type="PANTHER" id="PTHR36442">
    <property type="entry name" value="CYCLIC-DI-AMP PHOSPHODIESTERASE PGPH"/>
    <property type="match status" value="1"/>
</dbReference>
<feature type="transmembrane region" description="Helical" evidence="1">
    <location>
        <begin position="35"/>
        <end position="53"/>
    </location>
</feature>
<feature type="transmembrane region" description="Helical" evidence="1">
    <location>
        <begin position="73"/>
        <end position="91"/>
    </location>
</feature>
<feature type="transmembrane region" description="Helical" evidence="1">
    <location>
        <begin position="97"/>
        <end position="121"/>
    </location>
</feature>
<dbReference type="STRING" id="1469948.GCA_000732725_00988"/>
<dbReference type="EMBL" id="SLUO01000003">
    <property type="protein sequence ID" value="TCL59882.1"/>
    <property type="molecule type" value="Genomic_DNA"/>
</dbReference>
<reference evidence="2 3" key="1">
    <citation type="submission" date="2019-03" db="EMBL/GenBank/DDBJ databases">
        <title>Genomic Encyclopedia of Type Strains, Phase IV (KMG-IV): sequencing the most valuable type-strain genomes for metagenomic binning, comparative biology and taxonomic classification.</title>
        <authorList>
            <person name="Goeker M."/>
        </authorList>
    </citation>
    <scope>NUCLEOTIDE SEQUENCE [LARGE SCALE GENOMIC DNA]</scope>
    <source>
        <strain evidence="2 3">DSM 100556</strain>
    </source>
</reference>
<evidence type="ECO:0008006" key="4">
    <source>
        <dbReference type="Google" id="ProtNLM"/>
    </source>
</evidence>
<proteinExistence type="predicted"/>
<feature type="transmembrane region" description="Helical" evidence="1">
    <location>
        <begin position="159"/>
        <end position="181"/>
    </location>
</feature>
<dbReference type="OrthoDB" id="9806952at2"/>
<sequence>MEENKKSKGFVLIFFLVGIVTAAAGYLYGKEYLEVVRNVILSLLGMGTILYLLEYEGQSKGLDYDNAEHKERFFLIFFISLLCAVVFPFIPAAGWPYLAIFIVLSLFSNSLVGLVAGALLLMITLMYGNGTGIADFFIYFIVGAAGIILFRQLDETYKVGARVFLSLLTLFVALSAGYVLLVNEIFSVQLFLIPVINFFMNLLLIMVILKYFSFAVIHKYRERYMDLNDQEFPLLVSLKEKNMGEYFHAVHTAYLCDQAAKQLGLDEVLLKAGGYYHRIGVLKGENTWENIEDVSKEYKFPPKLVRLLREYNHKEEVFVSKEAVVLKLSDTVISVVESMFRKDANVILNYPLLMDAIFRKKIESGVLDESEITMQEISRIKKVFLEEKLYYDFLR</sequence>
<dbReference type="InterPro" id="IPR052722">
    <property type="entry name" value="PgpH_phosphodiesterase"/>
</dbReference>
<dbReference type="RefSeq" id="WP_031389734.1">
    <property type="nucleotide sequence ID" value="NZ_JPNB01000001.1"/>
</dbReference>
<keyword evidence="1" id="KW-0472">Membrane</keyword>
<keyword evidence="1" id="KW-0812">Transmembrane</keyword>
<organism evidence="2 3">
    <name type="scientific">Kineothrix alysoides</name>
    <dbReference type="NCBI Taxonomy" id="1469948"/>
    <lineage>
        <taxon>Bacteria</taxon>
        <taxon>Bacillati</taxon>
        <taxon>Bacillota</taxon>
        <taxon>Clostridia</taxon>
        <taxon>Lachnospirales</taxon>
        <taxon>Lachnospiraceae</taxon>
        <taxon>Kineothrix</taxon>
    </lineage>
</organism>
<name>A0A4R1R3I9_9FIRM</name>
<comment type="caution">
    <text evidence="2">The sequence shown here is derived from an EMBL/GenBank/DDBJ whole genome shotgun (WGS) entry which is preliminary data.</text>
</comment>
<dbReference type="Proteomes" id="UP000295718">
    <property type="component" value="Unassembled WGS sequence"/>
</dbReference>
<dbReference type="AlphaFoldDB" id="A0A4R1R3I9"/>
<gene>
    <name evidence="2" type="ORF">EDD76_10371</name>
</gene>
<keyword evidence="3" id="KW-1185">Reference proteome</keyword>
<protein>
    <recommendedName>
        <fullName evidence="4">HD domain-containing protein</fullName>
    </recommendedName>
</protein>
<accession>A0A4R1R3I9</accession>
<feature type="transmembrane region" description="Helical" evidence="1">
    <location>
        <begin position="9"/>
        <end position="29"/>
    </location>
</feature>
<feature type="transmembrane region" description="Helical" evidence="1">
    <location>
        <begin position="133"/>
        <end position="153"/>
    </location>
</feature>
<keyword evidence="1" id="KW-1133">Transmembrane helix</keyword>
<feature type="transmembrane region" description="Helical" evidence="1">
    <location>
        <begin position="188"/>
        <end position="212"/>
    </location>
</feature>
<dbReference type="PANTHER" id="PTHR36442:SF1">
    <property type="entry name" value="CYCLIC-DI-AMP PHOSPHODIESTERASE PGPH"/>
    <property type="match status" value="1"/>
</dbReference>